<evidence type="ECO:0000313" key="1">
    <source>
        <dbReference type="EMBL" id="CAK9252077.1"/>
    </source>
</evidence>
<name>A0ABP0VD59_9BRYO</name>
<comment type="caution">
    <text evidence="1">The sequence shown here is derived from an EMBL/GenBank/DDBJ whole genome shotgun (WGS) entry which is preliminary data.</text>
</comment>
<organism evidence="1 2">
    <name type="scientific">Sphagnum jensenii</name>
    <dbReference type="NCBI Taxonomy" id="128206"/>
    <lineage>
        <taxon>Eukaryota</taxon>
        <taxon>Viridiplantae</taxon>
        <taxon>Streptophyta</taxon>
        <taxon>Embryophyta</taxon>
        <taxon>Bryophyta</taxon>
        <taxon>Sphagnophytina</taxon>
        <taxon>Sphagnopsida</taxon>
        <taxon>Sphagnales</taxon>
        <taxon>Sphagnaceae</taxon>
        <taxon>Sphagnum</taxon>
    </lineage>
</organism>
<dbReference type="EMBL" id="CAXAQS010000547">
    <property type="protein sequence ID" value="CAK9252077.1"/>
    <property type="molecule type" value="Genomic_DNA"/>
</dbReference>
<protein>
    <recommendedName>
        <fullName evidence="3">Transposase</fullName>
    </recommendedName>
</protein>
<sequence>MTQSADREPEQAHSIFIHPSVIRLPDHLVLLIYEKHDKGLSQRIIAHEVHISQNAVSRALRRRVGHFNQQKKVPLGRQRCTAAQTDRAIILTMRRDHFTSNEAIAETFAVSRESIRRRGIEVKLYSRIAHHDYLRTVHKSASSILGPASCAYKLPALDIFL</sequence>
<accession>A0ABP0VD59</accession>
<evidence type="ECO:0008006" key="3">
    <source>
        <dbReference type="Google" id="ProtNLM"/>
    </source>
</evidence>
<evidence type="ECO:0000313" key="2">
    <source>
        <dbReference type="Proteomes" id="UP001497444"/>
    </source>
</evidence>
<gene>
    <name evidence="1" type="ORF">CSSPJE1EN1_LOCUS27455</name>
</gene>
<proteinExistence type="predicted"/>
<dbReference type="Proteomes" id="UP001497444">
    <property type="component" value="Unassembled WGS sequence"/>
</dbReference>
<keyword evidence="2" id="KW-1185">Reference proteome</keyword>
<reference evidence="1" key="1">
    <citation type="submission" date="2024-02" db="EMBL/GenBank/DDBJ databases">
        <authorList>
            <consortium name="ELIXIR-Norway"/>
            <consortium name="Elixir Norway"/>
        </authorList>
    </citation>
    <scope>NUCLEOTIDE SEQUENCE</scope>
</reference>